<proteinExistence type="inferred from homology"/>
<dbReference type="InterPro" id="IPR035926">
    <property type="entry name" value="NusB-like_sf"/>
</dbReference>
<dbReference type="HAMAP" id="MF_00073">
    <property type="entry name" value="NusB"/>
    <property type="match status" value="1"/>
</dbReference>
<evidence type="ECO:0000313" key="9">
    <source>
        <dbReference type="EMBL" id="CAB0606523.1"/>
    </source>
</evidence>
<dbReference type="Pfam" id="PF01029">
    <property type="entry name" value="NusB"/>
    <property type="match status" value="1"/>
</dbReference>
<dbReference type="NCBIfam" id="TIGR01951">
    <property type="entry name" value="nusB"/>
    <property type="match status" value="1"/>
</dbReference>
<dbReference type="InterPro" id="IPR011605">
    <property type="entry name" value="NusB_fam"/>
</dbReference>
<evidence type="ECO:0000256" key="6">
    <source>
        <dbReference type="HAMAP-Rule" id="MF_00073"/>
    </source>
</evidence>
<evidence type="ECO:0000313" key="10">
    <source>
        <dbReference type="Proteomes" id="UP000480222"/>
    </source>
</evidence>
<gene>
    <name evidence="6" type="primary">nusB</name>
    <name evidence="9" type="ORF">CIP107547_01526</name>
</gene>
<dbReference type="GeneID" id="29421032"/>
<evidence type="ECO:0000256" key="7">
    <source>
        <dbReference type="SAM" id="MobiDB-lite"/>
    </source>
</evidence>
<comment type="function">
    <text evidence="6">Involved in transcription antitermination. Required for transcription of ribosomal RNA (rRNA) genes. Binds specifically to the boxA antiterminator sequence of the ribosomal RNA (rrn) operons.</text>
</comment>
<keyword evidence="4 6" id="KW-0805">Transcription regulation</keyword>
<reference evidence="9 10" key="1">
    <citation type="submission" date="2020-02" db="EMBL/GenBank/DDBJ databases">
        <authorList>
            <person name="Brisse S."/>
        </authorList>
    </citation>
    <scope>NUCLEOTIDE SEQUENCE [LARGE SCALE GENOMIC DNA]</scope>
    <source>
        <strain evidence="9">CIP107547</strain>
    </source>
</reference>
<dbReference type="SUPFAM" id="SSF48013">
    <property type="entry name" value="NusB-like"/>
    <property type="match status" value="1"/>
</dbReference>
<comment type="similarity">
    <text evidence="1 6">Belongs to the NusB family.</text>
</comment>
<evidence type="ECO:0000256" key="4">
    <source>
        <dbReference type="ARBA" id="ARBA00023015"/>
    </source>
</evidence>
<evidence type="ECO:0000259" key="8">
    <source>
        <dbReference type="Pfam" id="PF01029"/>
    </source>
</evidence>
<dbReference type="PANTHER" id="PTHR11078">
    <property type="entry name" value="N UTILIZATION SUBSTANCE PROTEIN B-RELATED"/>
    <property type="match status" value="1"/>
</dbReference>
<comment type="caution">
    <text evidence="9">The sequence shown here is derived from an EMBL/GenBank/DDBJ whole genome shotgun (WGS) entry which is preliminary data.</text>
</comment>
<dbReference type="GO" id="GO:0003723">
    <property type="term" value="F:RNA binding"/>
    <property type="evidence" value="ECO:0007669"/>
    <property type="project" value="UniProtKB-UniRule"/>
</dbReference>
<keyword evidence="3 6" id="KW-0694">RNA-binding</keyword>
<evidence type="ECO:0000256" key="5">
    <source>
        <dbReference type="ARBA" id="ARBA00023163"/>
    </source>
</evidence>
<keyword evidence="2 6" id="KW-0889">Transcription antitermination</keyword>
<name>A0A0D6GAH2_CORDP</name>
<feature type="compositionally biased region" description="Basic and acidic residues" evidence="7">
    <location>
        <begin position="13"/>
        <end position="22"/>
    </location>
</feature>
<feature type="region of interest" description="Disordered" evidence="7">
    <location>
        <begin position="1"/>
        <end position="29"/>
    </location>
</feature>
<dbReference type="Gene3D" id="1.10.940.10">
    <property type="entry name" value="NusB-like"/>
    <property type="match status" value="1"/>
</dbReference>
<dbReference type="AlphaFoldDB" id="A0A0D6GAH2"/>
<evidence type="ECO:0000256" key="1">
    <source>
        <dbReference type="ARBA" id="ARBA00005952"/>
    </source>
</evidence>
<dbReference type="KEGG" id="cdip:ERS451417_01339"/>
<evidence type="ECO:0000256" key="2">
    <source>
        <dbReference type="ARBA" id="ARBA00022814"/>
    </source>
</evidence>
<feature type="region of interest" description="Disordered" evidence="7">
    <location>
        <begin position="175"/>
        <end position="199"/>
    </location>
</feature>
<dbReference type="RefSeq" id="WP_014306937.1">
    <property type="nucleotide sequence ID" value="NZ_CAJDYQ010000010.1"/>
</dbReference>
<protein>
    <recommendedName>
        <fullName evidence="6">Transcription antitermination protein NusB</fullName>
    </recommendedName>
    <alternativeName>
        <fullName evidence="6">Antitermination factor NusB</fullName>
    </alternativeName>
</protein>
<organism evidence="9 10">
    <name type="scientific">Corynebacterium diphtheriae</name>
    <dbReference type="NCBI Taxonomy" id="1717"/>
    <lineage>
        <taxon>Bacteria</taxon>
        <taxon>Bacillati</taxon>
        <taxon>Actinomycetota</taxon>
        <taxon>Actinomycetes</taxon>
        <taxon>Mycobacteriales</taxon>
        <taxon>Corynebacteriaceae</taxon>
        <taxon>Corynebacterium</taxon>
    </lineage>
</organism>
<dbReference type="GO" id="GO:0006353">
    <property type="term" value="P:DNA-templated transcription termination"/>
    <property type="evidence" value="ECO:0007669"/>
    <property type="project" value="UniProtKB-UniRule"/>
</dbReference>
<feature type="domain" description="NusB/RsmB/TIM44" evidence="8">
    <location>
        <begin position="35"/>
        <end position="165"/>
    </location>
</feature>
<dbReference type="Proteomes" id="UP000480222">
    <property type="component" value="Unassembled WGS sequence"/>
</dbReference>
<evidence type="ECO:0000256" key="3">
    <source>
        <dbReference type="ARBA" id="ARBA00022884"/>
    </source>
</evidence>
<keyword evidence="5 6" id="KW-0804">Transcription</keyword>
<dbReference type="PANTHER" id="PTHR11078:SF3">
    <property type="entry name" value="ANTITERMINATION NUSB DOMAIN-CONTAINING PROTEIN"/>
    <property type="match status" value="1"/>
</dbReference>
<sequence length="199" mass="22310">MNPEDENTSQSKKPAEELKSQETRSSWKRRGSRYKARRRAVDILFEAEMRDIDPVAIVEDRVVLSRLNGTDVNQVPSYTKEIVSGAAMELDRIDELIAAHLAEDWSLERIMTVDRAILRVSVWELIFNPDVPLATAIIEGVELASEYSTDVSPAYVHALLDSIAKNIDEYRAGSVTPVENSEAEAASYPVEESIEEDSQ</sequence>
<accession>A0A0D6GAH2</accession>
<dbReference type="OMA" id="DRMPVVD"/>
<dbReference type="InterPro" id="IPR006027">
    <property type="entry name" value="NusB_RsmB_TIM44"/>
</dbReference>
<dbReference type="EMBL" id="CADDAV010000019">
    <property type="protein sequence ID" value="CAB0606523.1"/>
    <property type="molecule type" value="Genomic_DNA"/>
</dbReference>
<dbReference type="GO" id="GO:0031564">
    <property type="term" value="P:transcription antitermination"/>
    <property type="evidence" value="ECO:0007669"/>
    <property type="project" value="UniProtKB-KW"/>
</dbReference>
<dbReference type="GO" id="GO:0005829">
    <property type="term" value="C:cytosol"/>
    <property type="evidence" value="ECO:0007669"/>
    <property type="project" value="TreeGrafter"/>
</dbReference>